<accession>A0A1I6RNE7</accession>
<evidence type="ECO:0000256" key="1">
    <source>
        <dbReference type="ARBA" id="ARBA00008324"/>
    </source>
</evidence>
<keyword evidence="5" id="KW-1185">Reference proteome</keyword>
<dbReference type="GO" id="GO:0047617">
    <property type="term" value="F:fatty acyl-CoA hydrolase activity"/>
    <property type="evidence" value="ECO:0007669"/>
    <property type="project" value="InterPro"/>
</dbReference>
<dbReference type="PANTHER" id="PTHR21660">
    <property type="entry name" value="THIOESTERASE SUPERFAMILY MEMBER-RELATED"/>
    <property type="match status" value="1"/>
</dbReference>
<organism evidence="4 5">
    <name type="scientific">Marininema halotolerans</name>
    <dbReference type="NCBI Taxonomy" id="1155944"/>
    <lineage>
        <taxon>Bacteria</taxon>
        <taxon>Bacillati</taxon>
        <taxon>Bacillota</taxon>
        <taxon>Bacilli</taxon>
        <taxon>Bacillales</taxon>
        <taxon>Thermoactinomycetaceae</taxon>
        <taxon>Marininema</taxon>
    </lineage>
</organism>
<dbReference type="PANTHER" id="PTHR21660:SF1">
    <property type="entry name" value="ACYL-COENZYME A THIOESTERASE 13"/>
    <property type="match status" value="1"/>
</dbReference>
<dbReference type="InterPro" id="IPR039298">
    <property type="entry name" value="ACOT13"/>
</dbReference>
<dbReference type="InterPro" id="IPR029069">
    <property type="entry name" value="HotDog_dom_sf"/>
</dbReference>
<gene>
    <name evidence="4" type="ORF">SAMN05444972_105216</name>
</gene>
<evidence type="ECO:0000313" key="5">
    <source>
        <dbReference type="Proteomes" id="UP000198660"/>
    </source>
</evidence>
<reference evidence="5" key="1">
    <citation type="submission" date="2016-10" db="EMBL/GenBank/DDBJ databases">
        <authorList>
            <person name="Varghese N."/>
            <person name="Submissions S."/>
        </authorList>
    </citation>
    <scope>NUCLEOTIDE SEQUENCE [LARGE SCALE GENOMIC DNA]</scope>
    <source>
        <strain evidence="5">DSM 45789</strain>
    </source>
</reference>
<evidence type="ECO:0000259" key="3">
    <source>
        <dbReference type="Pfam" id="PF03061"/>
    </source>
</evidence>
<dbReference type="Pfam" id="PF03061">
    <property type="entry name" value="4HBT"/>
    <property type="match status" value="1"/>
</dbReference>
<dbReference type="InterPro" id="IPR003736">
    <property type="entry name" value="PAAI_dom"/>
</dbReference>
<dbReference type="NCBIfam" id="TIGR00369">
    <property type="entry name" value="unchar_dom_1"/>
    <property type="match status" value="1"/>
</dbReference>
<dbReference type="AlphaFoldDB" id="A0A1I6RNE7"/>
<keyword evidence="2" id="KW-0378">Hydrolase</keyword>
<dbReference type="CDD" id="cd03443">
    <property type="entry name" value="PaaI_thioesterase"/>
    <property type="match status" value="1"/>
</dbReference>
<dbReference type="EMBL" id="FPAA01000005">
    <property type="protein sequence ID" value="SFS65978.1"/>
    <property type="molecule type" value="Genomic_DNA"/>
</dbReference>
<proteinExistence type="inferred from homology"/>
<protein>
    <submittedName>
        <fullName evidence="4">Uncharacterized domain 1-containing protein</fullName>
    </submittedName>
</protein>
<name>A0A1I6RNE7_9BACL</name>
<evidence type="ECO:0000313" key="4">
    <source>
        <dbReference type="EMBL" id="SFS65978.1"/>
    </source>
</evidence>
<sequence>MDLKKEVLDILSNGTAEELEIMGLAVQAIKQKQERQSAYPSGFLGLRGEFISEREYQFKVPITSYMLNRGGIVHGGITATIADSTMGSLVNRSLPSEKFAVTVEMKTNYLQPGLGQELISTARLIRLGETLAVADCRVENERGTLIALTTGTFAIQKWSNRGS</sequence>
<dbReference type="SUPFAM" id="SSF54637">
    <property type="entry name" value="Thioesterase/thiol ester dehydrase-isomerase"/>
    <property type="match status" value="1"/>
</dbReference>
<dbReference type="InterPro" id="IPR006683">
    <property type="entry name" value="Thioestr_dom"/>
</dbReference>
<dbReference type="RefSeq" id="WP_342743126.1">
    <property type="nucleotide sequence ID" value="NZ_FPAA01000005.1"/>
</dbReference>
<dbReference type="Gene3D" id="3.10.129.10">
    <property type="entry name" value="Hotdog Thioesterase"/>
    <property type="match status" value="1"/>
</dbReference>
<dbReference type="Proteomes" id="UP000198660">
    <property type="component" value="Unassembled WGS sequence"/>
</dbReference>
<feature type="domain" description="Thioesterase" evidence="3">
    <location>
        <begin position="70"/>
        <end position="146"/>
    </location>
</feature>
<evidence type="ECO:0000256" key="2">
    <source>
        <dbReference type="ARBA" id="ARBA00022801"/>
    </source>
</evidence>
<comment type="similarity">
    <text evidence="1">Belongs to the thioesterase PaaI family.</text>
</comment>